<comment type="caution">
    <text evidence="2">The sequence shown here is derived from an EMBL/GenBank/DDBJ whole genome shotgun (WGS) entry which is preliminary data.</text>
</comment>
<proteinExistence type="predicted"/>
<evidence type="ECO:0000313" key="2">
    <source>
        <dbReference type="EMBL" id="HIS35399.1"/>
    </source>
</evidence>
<evidence type="ECO:0000256" key="1">
    <source>
        <dbReference type="SAM" id="SignalP"/>
    </source>
</evidence>
<name>A0A9D1EXH2_9BACT</name>
<dbReference type="Proteomes" id="UP000823928">
    <property type="component" value="Unassembled WGS sequence"/>
</dbReference>
<accession>A0A9D1EXH2</accession>
<organism evidence="2 3">
    <name type="scientific">Candidatus Scatousia excrementigallinarum</name>
    <dbReference type="NCBI Taxonomy" id="2840935"/>
    <lineage>
        <taxon>Bacteria</taxon>
        <taxon>Candidatus Scatousia</taxon>
    </lineage>
</organism>
<evidence type="ECO:0000313" key="3">
    <source>
        <dbReference type="Proteomes" id="UP000823928"/>
    </source>
</evidence>
<feature type="chain" id="PRO_5038406098" evidence="1">
    <location>
        <begin position="22"/>
        <end position="224"/>
    </location>
</feature>
<keyword evidence="1" id="KW-0732">Signal</keyword>
<dbReference type="EMBL" id="DVIU01000041">
    <property type="protein sequence ID" value="HIS35399.1"/>
    <property type="molecule type" value="Genomic_DNA"/>
</dbReference>
<dbReference type="AlphaFoldDB" id="A0A9D1EXH2"/>
<reference evidence="2" key="2">
    <citation type="journal article" date="2021" name="PeerJ">
        <title>Extensive microbial diversity within the chicken gut microbiome revealed by metagenomics and culture.</title>
        <authorList>
            <person name="Gilroy R."/>
            <person name="Ravi A."/>
            <person name="Getino M."/>
            <person name="Pursley I."/>
            <person name="Horton D.L."/>
            <person name="Alikhan N.F."/>
            <person name="Baker D."/>
            <person name="Gharbi K."/>
            <person name="Hall N."/>
            <person name="Watson M."/>
            <person name="Adriaenssens E.M."/>
            <person name="Foster-Nyarko E."/>
            <person name="Jarju S."/>
            <person name="Secka A."/>
            <person name="Antonio M."/>
            <person name="Oren A."/>
            <person name="Chaudhuri R.R."/>
            <person name="La Ragione R."/>
            <person name="Hildebrand F."/>
            <person name="Pallen M.J."/>
        </authorList>
    </citation>
    <scope>NUCLEOTIDE SEQUENCE</scope>
    <source>
        <strain evidence="2">6276</strain>
    </source>
</reference>
<feature type="signal peptide" evidence="1">
    <location>
        <begin position="1"/>
        <end position="21"/>
    </location>
</feature>
<gene>
    <name evidence="2" type="ORF">IAC10_02040</name>
</gene>
<protein>
    <submittedName>
        <fullName evidence="2">Uncharacterized protein</fullName>
    </submittedName>
</protein>
<reference evidence="2" key="1">
    <citation type="submission" date="2020-10" db="EMBL/GenBank/DDBJ databases">
        <authorList>
            <person name="Gilroy R."/>
        </authorList>
    </citation>
    <scope>NUCLEOTIDE SEQUENCE</scope>
    <source>
        <strain evidence="2">6276</strain>
    </source>
</reference>
<sequence length="224" mass="23932">MKIKFFAIILSVFLLAQCAFAAPFNAKAKTKRIPAGTKFQLQMLNPLSTVNSAGKDFSAILLTDQTADSDVILPSGSLVRGSIRDIVPARRMSKGAILYLDFDHVVTPTGRQLPLSLNIVGRTDMTYDGGITTTKGYGDAVKKNWAKTVEITSNAAEWGNDIVNDGPAKYVTVPLSAIGGAIGGGAYFVVDSIADLIRKGEDVNIYTNDVLNVILVEPVDVPVL</sequence>